<dbReference type="InterPro" id="IPR043535">
    <property type="entry name" value="TEDC1"/>
</dbReference>
<proteinExistence type="predicted"/>
<evidence type="ECO:0000259" key="1">
    <source>
        <dbReference type="Pfam" id="PF14970"/>
    </source>
</evidence>
<feature type="domain" description="Tubulin epsilon and delta complex protein 1" evidence="1">
    <location>
        <begin position="83"/>
        <end position="263"/>
    </location>
</feature>
<name>A0A8C4SMF3_ERPCA</name>
<dbReference type="InterPro" id="IPR027996">
    <property type="entry name" value="TEDC1_dom"/>
</dbReference>
<dbReference type="Proteomes" id="UP000694620">
    <property type="component" value="Chromosome 16"/>
</dbReference>
<dbReference type="Ensembl" id="ENSECRT00000019075.1">
    <property type="protein sequence ID" value="ENSECRP00000018697.1"/>
    <property type="gene ID" value="ENSECRG00000012501.1"/>
</dbReference>
<protein>
    <recommendedName>
        <fullName evidence="1">Tubulin epsilon and delta complex protein 1 domain-containing protein</fullName>
    </recommendedName>
</protein>
<dbReference type="PANTHER" id="PTHR35076">
    <property type="entry name" value="TUBULIN EPSILON AND DELTA COMPLEX PROTEIN 1"/>
    <property type="match status" value="1"/>
</dbReference>
<sequence>MMSRSLKEVVLTLCRLLSHLGIEDVPSPELFRRAKFNRADATPDFWRLLFSVLERITASVTLPSETELDTKVHFVKSALWHSGYGAPELYQLPGDGSEGSRELLLALSWLFHKIDVLELLLLSQSRFTAGDETTLDEQCYHSLAYTFCPEENSDDSVMTGQLDKDIRHLQWLQGQLCFQWRILLASQEEMAALLYKIHAYTGGCHSDTSLSHLSLKEIRLIKDPEELSVMSKQLDADMVLLESYLEWKQLEPLYWQWMESVLDARVTELSCPENVIKVENNDVAFNKKNNMDSGSLAAGSKTGQMFKEPGAFKEKGASLKTLMIKKKQVDLHEELNTFDPSGKSLHKVGQTPSLLIRPSCQIVPTMACRLVLREEKKKTAKPPPERVHSVEVLASDVIKDLKEKEAILSSHLMKLKNDCKMNIQTRMEKTEGVIFLPPMKNIDSK</sequence>
<keyword evidence="3" id="KW-1185">Reference proteome</keyword>
<accession>A0A8C4SMF3</accession>
<organism evidence="2 3">
    <name type="scientific">Erpetoichthys calabaricus</name>
    <name type="common">Rope fish</name>
    <name type="synonym">Calamoichthys calabaricus</name>
    <dbReference type="NCBI Taxonomy" id="27687"/>
    <lineage>
        <taxon>Eukaryota</taxon>
        <taxon>Metazoa</taxon>
        <taxon>Chordata</taxon>
        <taxon>Craniata</taxon>
        <taxon>Vertebrata</taxon>
        <taxon>Euteleostomi</taxon>
        <taxon>Actinopterygii</taxon>
        <taxon>Polypteriformes</taxon>
        <taxon>Polypteridae</taxon>
        <taxon>Erpetoichthys</taxon>
    </lineage>
</organism>
<dbReference type="Pfam" id="PF14970">
    <property type="entry name" value="TEDC1"/>
    <property type="match status" value="1"/>
</dbReference>
<dbReference type="PANTHER" id="PTHR35076:SF1">
    <property type="entry name" value="TUBULIN EPSILON AND DELTA COMPLEX PROTEIN 1"/>
    <property type="match status" value="1"/>
</dbReference>
<reference evidence="2" key="2">
    <citation type="submission" date="2025-08" db="UniProtKB">
        <authorList>
            <consortium name="Ensembl"/>
        </authorList>
    </citation>
    <scope>IDENTIFICATION</scope>
</reference>
<evidence type="ECO:0000313" key="2">
    <source>
        <dbReference type="Ensembl" id="ENSECRP00000018697.1"/>
    </source>
</evidence>
<dbReference type="AlphaFoldDB" id="A0A8C4SMF3"/>
<reference evidence="2" key="3">
    <citation type="submission" date="2025-09" db="UniProtKB">
        <authorList>
            <consortium name="Ensembl"/>
        </authorList>
    </citation>
    <scope>IDENTIFICATION</scope>
</reference>
<reference evidence="2" key="1">
    <citation type="submission" date="2021-06" db="EMBL/GenBank/DDBJ databases">
        <authorList>
            <consortium name="Wellcome Sanger Institute Data Sharing"/>
        </authorList>
    </citation>
    <scope>NUCLEOTIDE SEQUENCE [LARGE SCALE GENOMIC DNA]</scope>
</reference>
<evidence type="ECO:0000313" key="3">
    <source>
        <dbReference type="Proteomes" id="UP000694620"/>
    </source>
</evidence>
<dbReference type="GeneTree" id="ENSGT00390000011474"/>